<feature type="site" description="Transition state stabilizer" evidence="9">
    <location>
        <position position="174"/>
    </location>
</feature>
<evidence type="ECO:0000256" key="6">
    <source>
        <dbReference type="ARBA" id="ARBA00022777"/>
    </source>
</evidence>
<evidence type="ECO:0000313" key="12">
    <source>
        <dbReference type="EMBL" id="QIW12788.1"/>
    </source>
</evidence>
<keyword evidence="8 9" id="KW-0460">Magnesium</keyword>
<dbReference type="NCBIfam" id="TIGR00016">
    <property type="entry name" value="ackA"/>
    <property type="match status" value="1"/>
</dbReference>
<reference evidence="11 13" key="1">
    <citation type="submission" date="2017-06" db="EMBL/GenBank/DDBJ databases">
        <title>Complete genome of Francisella adeliensis.</title>
        <authorList>
            <person name="Vallesi A."/>
            <person name="Sjodin A."/>
        </authorList>
    </citation>
    <scope>NUCLEOTIDE SEQUENCE [LARGE SCALE GENOMIC DNA]</scope>
    <source>
        <strain evidence="11 13">FDC440</strain>
    </source>
</reference>
<keyword evidence="14" id="KW-1185">Reference proteome</keyword>
<organism evidence="11 13">
    <name type="scientific">Francisella adeliensis</name>
    <dbReference type="NCBI Taxonomy" id="2007306"/>
    <lineage>
        <taxon>Bacteria</taxon>
        <taxon>Pseudomonadati</taxon>
        <taxon>Pseudomonadota</taxon>
        <taxon>Gammaproteobacteria</taxon>
        <taxon>Thiotrichales</taxon>
        <taxon>Francisellaceae</taxon>
        <taxon>Francisella</taxon>
    </lineage>
</organism>
<evidence type="ECO:0000256" key="5">
    <source>
        <dbReference type="ARBA" id="ARBA00022741"/>
    </source>
</evidence>
<feature type="binding site" evidence="9">
    <location>
        <begin position="200"/>
        <end position="204"/>
    </location>
    <ligand>
        <name>ATP</name>
        <dbReference type="ChEBI" id="CHEBI:30616"/>
    </ligand>
</feature>
<dbReference type="SUPFAM" id="SSF53067">
    <property type="entry name" value="Actin-like ATPase domain"/>
    <property type="match status" value="2"/>
</dbReference>
<dbReference type="HAMAP" id="MF_00020">
    <property type="entry name" value="Acetate_kinase"/>
    <property type="match status" value="1"/>
</dbReference>
<feature type="active site" description="Proton donor/acceptor" evidence="9">
    <location>
        <position position="142"/>
    </location>
</feature>
<dbReference type="KEGG" id="fad:CDH04_09095"/>
<comment type="subcellular location">
    <subcellularLocation>
        <location evidence="9">Cytoplasm</location>
    </subcellularLocation>
</comment>
<dbReference type="PIRSF" id="PIRSF000722">
    <property type="entry name" value="Acetate_prop_kin"/>
    <property type="match status" value="1"/>
</dbReference>
<evidence type="ECO:0000256" key="9">
    <source>
        <dbReference type="HAMAP-Rule" id="MF_00020"/>
    </source>
</evidence>
<protein>
    <recommendedName>
        <fullName evidence="9">Acetate kinase</fullName>
        <ecNumber evidence="9">2.7.2.1</ecNumber>
    </recommendedName>
    <alternativeName>
        <fullName evidence="9">Acetokinase</fullName>
    </alternativeName>
</protein>
<dbReference type="Proteomes" id="UP000681131">
    <property type="component" value="Chromosome"/>
</dbReference>
<feature type="site" description="Transition state stabilizer" evidence="9">
    <location>
        <position position="233"/>
    </location>
</feature>
<evidence type="ECO:0000256" key="1">
    <source>
        <dbReference type="ARBA" id="ARBA00008748"/>
    </source>
</evidence>
<dbReference type="PROSITE" id="PS01076">
    <property type="entry name" value="ACETATE_KINASE_2"/>
    <property type="match status" value="1"/>
</dbReference>
<comment type="subunit">
    <text evidence="9">Homodimer.</text>
</comment>
<dbReference type="PANTHER" id="PTHR21060">
    <property type="entry name" value="ACETATE KINASE"/>
    <property type="match status" value="1"/>
</dbReference>
<keyword evidence="3 9" id="KW-0808">Transferase</keyword>
<dbReference type="Pfam" id="PF00871">
    <property type="entry name" value="Acetate_kinase"/>
    <property type="match status" value="1"/>
</dbReference>
<dbReference type="PROSITE" id="PS01075">
    <property type="entry name" value="ACETATE_KINASE_1"/>
    <property type="match status" value="1"/>
</dbReference>
<dbReference type="Proteomes" id="UP000251120">
    <property type="component" value="Chromosome"/>
</dbReference>
<sequence length="384" mass="42175">MSHILVLNCGSSSVKFALINPKTAESLFTGLAENISQENCSITFKGDEKKQLYIKNGQYKDVFLELKNYLDEKGFFDKVIAIGHRVVAGGEYFSHSAIITPENLEKIKACIPLAPLHNPAHVEGINFCKEIFVGLPQVAVFDTAFHQTIPSYIAEYAIPRELTESQKIRKYGAHGTSHKFVSMKAAELLGKEKGNFIVAHLGNGCSITAVVDGESRDTSMGLTPLDGLVMGTRSGSIDPSVFGYLADNLGYDAKQTTTMLNKQSGLLGICGHNDMRQVSELAEGGHKLAKHAIEMFCQRVAEFVSKYMLHFDKLDALVFTGGIGENAANIREQIVSKLKNISFKIDNTKNKNANTQIQSQDSHKIMIIATNEELMIAQDTLNLI</sequence>
<keyword evidence="4 9" id="KW-0479">Metal-binding</keyword>
<dbReference type="PRINTS" id="PR00471">
    <property type="entry name" value="ACETATEKNASE"/>
</dbReference>
<dbReference type="CDD" id="cd24010">
    <property type="entry name" value="ASKHA_NBD_AcK_PK"/>
    <property type="match status" value="1"/>
</dbReference>
<dbReference type="InterPro" id="IPR023865">
    <property type="entry name" value="Aliphatic_acid_kinase_CS"/>
</dbReference>
<keyword evidence="2 9" id="KW-0963">Cytoplasm</keyword>
<evidence type="ECO:0000256" key="4">
    <source>
        <dbReference type="ARBA" id="ARBA00022723"/>
    </source>
</evidence>
<evidence type="ECO:0000313" key="14">
    <source>
        <dbReference type="Proteomes" id="UP000681131"/>
    </source>
</evidence>
<feature type="binding site" evidence="9">
    <location>
        <begin position="274"/>
        <end position="276"/>
    </location>
    <ligand>
        <name>ATP</name>
        <dbReference type="ChEBI" id="CHEBI:30616"/>
    </ligand>
</feature>
<accession>A0A2Z4Y076</accession>
<evidence type="ECO:0000256" key="7">
    <source>
        <dbReference type="ARBA" id="ARBA00022840"/>
    </source>
</evidence>
<dbReference type="Gene3D" id="3.30.420.40">
    <property type="match status" value="2"/>
</dbReference>
<keyword evidence="5 9" id="KW-0547">Nucleotide-binding</keyword>
<dbReference type="GO" id="GO:0005829">
    <property type="term" value="C:cytosol"/>
    <property type="evidence" value="ECO:0007669"/>
    <property type="project" value="TreeGrafter"/>
</dbReference>
<dbReference type="UniPathway" id="UPA00340">
    <property type="reaction ID" value="UER00458"/>
</dbReference>
<dbReference type="InterPro" id="IPR004372">
    <property type="entry name" value="Ac/propionate_kinase"/>
</dbReference>
<feature type="binding site" evidence="9">
    <location>
        <position position="372"/>
    </location>
    <ligand>
        <name>Mg(2+)</name>
        <dbReference type="ChEBI" id="CHEBI:18420"/>
    </ligand>
</feature>
<evidence type="ECO:0000313" key="13">
    <source>
        <dbReference type="Proteomes" id="UP000251120"/>
    </source>
</evidence>
<dbReference type="EMBL" id="CP021781">
    <property type="protein sequence ID" value="AXA34541.1"/>
    <property type="molecule type" value="Genomic_DNA"/>
</dbReference>
<dbReference type="GO" id="GO:0000287">
    <property type="term" value="F:magnesium ion binding"/>
    <property type="evidence" value="ECO:0007669"/>
    <property type="project" value="UniProtKB-UniRule"/>
</dbReference>
<comment type="function">
    <text evidence="9">Catalyzes the formation of acetyl phosphate from acetate and ATP. Can also catalyze the reverse reaction.</text>
</comment>
<comment type="catalytic activity">
    <reaction evidence="9">
        <text>acetate + ATP = acetyl phosphate + ADP</text>
        <dbReference type="Rhea" id="RHEA:11352"/>
        <dbReference type="ChEBI" id="CHEBI:22191"/>
        <dbReference type="ChEBI" id="CHEBI:30089"/>
        <dbReference type="ChEBI" id="CHEBI:30616"/>
        <dbReference type="ChEBI" id="CHEBI:456216"/>
        <dbReference type="EC" id="2.7.2.1"/>
    </reaction>
</comment>
<comment type="pathway">
    <text evidence="9">Metabolic intermediate biosynthesis; acetyl-CoA biosynthesis; acetyl-CoA from acetate: step 1/2.</text>
</comment>
<evidence type="ECO:0000256" key="10">
    <source>
        <dbReference type="RuleBase" id="RU003835"/>
    </source>
</evidence>
<name>A0A2Z4Y076_9GAMM</name>
<evidence type="ECO:0000313" key="11">
    <source>
        <dbReference type="EMBL" id="AXA34541.1"/>
    </source>
</evidence>
<feature type="binding site" evidence="9">
    <location>
        <begin position="322"/>
        <end position="326"/>
    </location>
    <ligand>
        <name>ATP</name>
        <dbReference type="ChEBI" id="CHEBI:30616"/>
    </ligand>
</feature>
<dbReference type="PANTHER" id="PTHR21060:SF21">
    <property type="entry name" value="ACETATE KINASE"/>
    <property type="match status" value="1"/>
</dbReference>
<feature type="binding site" evidence="9">
    <location>
        <position position="8"/>
    </location>
    <ligand>
        <name>Mg(2+)</name>
        <dbReference type="ChEBI" id="CHEBI:18420"/>
    </ligand>
</feature>
<dbReference type="EMBL" id="CP043424">
    <property type="protein sequence ID" value="QIW12788.1"/>
    <property type="molecule type" value="Genomic_DNA"/>
</dbReference>
<dbReference type="GO" id="GO:0005524">
    <property type="term" value="F:ATP binding"/>
    <property type="evidence" value="ECO:0007669"/>
    <property type="project" value="UniProtKB-KW"/>
</dbReference>
<dbReference type="InterPro" id="IPR000890">
    <property type="entry name" value="Aliphatic_acid_kin_short-chain"/>
</dbReference>
<gene>
    <name evidence="9" type="primary">ackA</name>
    <name evidence="11" type="ORF">CDH04_09095</name>
    <name evidence="12" type="ORF">FZC43_09105</name>
</gene>
<dbReference type="InterPro" id="IPR043129">
    <property type="entry name" value="ATPase_NBD"/>
</dbReference>
<evidence type="ECO:0000256" key="3">
    <source>
        <dbReference type="ARBA" id="ARBA00022679"/>
    </source>
</evidence>
<comment type="similarity">
    <text evidence="1 9 10">Belongs to the acetokinase family.</text>
</comment>
<keyword evidence="6 9" id="KW-0418">Kinase</keyword>
<keyword evidence="7 9" id="KW-0067">ATP-binding</keyword>
<dbReference type="OrthoDB" id="9802453at2"/>
<evidence type="ECO:0000256" key="8">
    <source>
        <dbReference type="ARBA" id="ARBA00022842"/>
    </source>
</evidence>
<dbReference type="GO" id="GO:0006083">
    <property type="term" value="P:acetate metabolic process"/>
    <property type="evidence" value="ECO:0007669"/>
    <property type="project" value="TreeGrafter"/>
</dbReference>
<proteinExistence type="inferred from homology"/>
<dbReference type="GO" id="GO:0006085">
    <property type="term" value="P:acetyl-CoA biosynthetic process"/>
    <property type="evidence" value="ECO:0007669"/>
    <property type="project" value="UniProtKB-UniRule"/>
</dbReference>
<dbReference type="EC" id="2.7.2.1" evidence="9"/>
<dbReference type="GO" id="GO:0008776">
    <property type="term" value="F:acetate kinase activity"/>
    <property type="evidence" value="ECO:0007669"/>
    <property type="project" value="UniProtKB-UniRule"/>
</dbReference>
<reference evidence="12 14" key="2">
    <citation type="submission" date="2019-08" db="EMBL/GenBank/DDBJ databases">
        <title>Complete genome sequences of Francisella adeliensis (FSC1325 and FSC1326).</title>
        <authorList>
            <person name="Ohrman C."/>
            <person name="Uneklint I."/>
            <person name="Vallesi A."/>
            <person name="Karlsson L."/>
            <person name="Sjodin A."/>
        </authorList>
    </citation>
    <scope>NUCLEOTIDE SEQUENCE [LARGE SCALE GENOMIC DNA]</scope>
    <source>
        <strain evidence="12 14">FSC1325</strain>
    </source>
</reference>
<feature type="binding site" evidence="9">
    <location>
        <position position="85"/>
    </location>
    <ligand>
        <name>substrate</name>
    </ligand>
</feature>
<comment type="cofactor">
    <cofactor evidence="9">
        <name>Mg(2+)</name>
        <dbReference type="ChEBI" id="CHEBI:18420"/>
    </cofactor>
    <cofactor evidence="9">
        <name>Mn(2+)</name>
        <dbReference type="ChEBI" id="CHEBI:29035"/>
    </cofactor>
    <text evidence="9">Mg(2+). Can also accept Mn(2+).</text>
</comment>
<feature type="binding site" evidence="9">
    <location>
        <position position="15"/>
    </location>
    <ligand>
        <name>ATP</name>
        <dbReference type="ChEBI" id="CHEBI:30616"/>
    </ligand>
</feature>
<dbReference type="RefSeq" id="WP_112870718.1">
    <property type="nucleotide sequence ID" value="NZ_CP021781.1"/>
</dbReference>
<dbReference type="AlphaFoldDB" id="A0A2Z4Y076"/>
<evidence type="ECO:0000256" key="2">
    <source>
        <dbReference type="ARBA" id="ARBA00022490"/>
    </source>
</evidence>